<proteinExistence type="predicted"/>
<evidence type="ECO:0000313" key="9">
    <source>
        <dbReference type="EMBL" id="CAD8902814.1"/>
    </source>
</evidence>
<accession>A0A6U5M0R9</accession>
<dbReference type="Pfam" id="PF22528">
    <property type="entry name" value="PRMT_C"/>
    <property type="match status" value="1"/>
</dbReference>
<keyword evidence="3 6" id="KW-0808">Transferase</keyword>
<evidence type="ECO:0000313" key="10">
    <source>
        <dbReference type="EMBL" id="CAD8902815.1"/>
    </source>
</evidence>
<evidence type="ECO:0000256" key="5">
    <source>
        <dbReference type="ARBA" id="ARBA00049303"/>
    </source>
</evidence>
<dbReference type="EMBL" id="HBFR01041107">
    <property type="protein sequence ID" value="CAD8902814.1"/>
    <property type="molecule type" value="Transcribed_RNA"/>
</dbReference>
<evidence type="ECO:0000256" key="6">
    <source>
        <dbReference type="PROSITE-ProRule" id="PRU01015"/>
    </source>
</evidence>
<evidence type="ECO:0000256" key="4">
    <source>
        <dbReference type="ARBA" id="ARBA00022691"/>
    </source>
</evidence>
<gene>
    <name evidence="9" type="ORF">CHYS00102_LOCUS30033</name>
    <name evidence="10" type="ORF">CHYS00102_LOCUS30034</name>
    <name evidence="11" type="ORF">CHYS00102_LOCUS30035</name>
</gene>
<evidence type="ECO:0000313" key="11">
    <source>
        <dbReference type="EMBL" id="CAD8902816.1"/>
    </source>
</evidence>
<dbReference type="PROSITE" id="PS51678">
    <property type="entry name" value="SAM_MT_PRMT"/>
    <property type="match status" value="1"/>
</dbReference>
<evidence type="ECO:0000259" key="8">
    <source>
        <dbReference type="Pfam" id="PF22528"/>
    </source>
</evidence>
<organism evidence="10">
    <name type="scientific">Corethron hystrix</name>
    <dbReference type="NCBI Taxonomy" id="216773"/>
    <lineage>
        <taxon>Eukaryota</taxon>
        <taxon>Sar</taxon>
        <taxon>Stramenopiles</taxon>
        <taxon>Ochrophyta</taxon>
        <taxon>Bacillariophyta</taxon>
        <taxon>Coscinodiscophyceae</taxon>
        <taxon>Corethrophycidae</taxon>
        <taxon>Corethrales</taxon>
        <taxon>Corethraceae</taxon>
        <taxon>Corethron</taxon>
    </lineage>
</organism>
<dbReference type="CDD" id="cd02440">
    <property type="entry name" value="AdoMet_MTases"/>
    <property type="match status" value="1"/>
</dbReference>
<evidence type="ECO:0000256" key="1">
    <source>
        <dbReference type="ARBA" id="ARBA00011925"/>
    </source>
</evidence>
<dbReference type="PANTHER" id="PTHR11006">
    <property type="entry name" value="PROTEIN ARGININE N-METHYLTRANSFERASE"/>
    <property type="match status" value="1"/>
</dbReference>
<feature type="domain" description="Protein arginine N-methyltransferase" evidence="8">
    <location>
        <begin position="233"/>
        <end position="432"/>
    </location>
</feature>
<dbReference type="EMBL" id="HBFR01041109">
    <property type="protein sequence ID" value="CAD8902816.1"/>
    <property type="molecule type" value="Transcribed_RNA"/>
</dbReference>
<dbReference type="AlphaFoldDB" id="A0A6U5M0R9"/>
<dbReference type="InterPro" id="IPR055135">
    <property type="entry name" value="PRMT_dom"/>
</dbReference>
<dbReference type="FunFam" id="3.40.50.150:FF:000003">
    <property type="entry name" value="Blast:Protein arginine N-methyltransferase 1"/>
    <property type="match status" value="1"/>
</dbReference>
<evidence type="ECO:0000256" key="2">
    <source>
        <dbReference type="ARBA" id="ARBA00022603"/>
    </source>
</evidence>
<dbReference type="GO" id="GO:0032259">
    <property type="term" value="P:methylation"/>
    <property type="evidence" value="ECO:0007669"/>
    <property type="project" value="UniProtKB-KW"/>
</dbReference>
<dbReference type="InterPro" id="IPR029063">
    <property type="entry name" value="SAM-dependent_MTases_sf"/>
</dbReference>
<dbReference type="EMBL" id="HBFR01041108">
    <property type="protein sequence ID" value="CAD8902815.1"/>
    <property type="molecule type" value="Transcribed_RNA"/>
</dbReference>
<name>A0A6U5M0R9_9STRA</name>
<keyword evidence="2 6" id="KW-0489">Methyltransferase</keyword>
<evidence type="ECO:0000256" key="7">
    <source>
        <dbReference type="SAM" id="MobiDB-lite"/>
    </source>
</evidence>
<dbReference type="Gene3D" id="3.40.50.150">
    <property type="entry name" value="Vaccinia Virus protein VP39"/>
    <property type="match status" value="1"/>
</dbReference>
<feature type="region of interest" description="Disordered" evidence="7">
    <location>
        <begin position="1"/>
        <end position="25"/>
    </location>
</feature>
<protein>
    <recommendedName>
        <fullName evidence="1">type I protein arginine methyltransferase</fullName>
        <ecNumber evidence="1">2.1.1.319</ecNumber>
    </recommendedName>
</protein>
<feature type="compositionally biased region" description="Polar residues" evidence="7">
    <location>
        <begin position="16"/>
        <end position="25"/>
    </location>
</feature>
<dbReference type="InterPro" id="IPR025799">
    <property type="entry name" value="Arg_MeTrfase"/>
</dbReference>
<keyword evidence="4 6" id="KW-0949">S-adenosyl-L-methionine</keyword>
<sequence>MNSESTSSAPAALIPSSVTSNGSAVTASSNVEYRNASATGEIPSYDGDDRARATDFANYFCSYAQLYHQKQMLTDHKRMEAYYDAIMGNADVFRDKVVMDVGTGSGILAVWAAHAGARRVYAVEYTDMANHARRLVEENGVGHVVTVIQGAVEDIDPQSLEGGKEAMECNDGCIDIIISEWMGYFLLRESMLDSLIRARDKFLKKNTGLMFPSHTTMYFAPVMDEEERKTSVKEYTSSMTDWNDFVESTKTMYGVDMGALDSAFQREQKEYYLLSSRWCELRMEQVLAEPCMVKYLDMCTCTLEESRGILRGAPGSSFDFDVVGEDDDTASSSLNPMPARHAVVSGFSGWFTADFKSRTDADGSMAPKISHPTLLSTGPENGYTHWGQQVFHLLSNIPVIRGQTTRIKGELELARNKDNARLYNCRVRFSTTRRRTGEPKAAGTVLMNGPVIETVYQIP</sequence>
<dbReference type="Pfam" id="PF06325">
    <property type="entry name" value="PrmA"/>
    <property type="match status" value="1"/>
</dbReference>
<dbReference type="Gene3D" id="2.70.160.11">
    <property type="entry name" value="Hnrnp arginine n-methyltransferase1"/>
    <property type="match status" value="1"/>
</dbReference>
<dbReference type="PANTHER" id="PTHR11006:SF68">
    <property type="entry name" value="PROTEIN ARGININE N-METHYLTRANSFERASE PRMT10"/>
    <property type="match status" value="1"/>
</dbReference>
<reference evidence="10" key="1">
    <citation type="submission" date="2021-01" db="EMBL/GenBank/DDBJ databases">
        <authorList>
            <person name="Corre E."/>
            <person name="Pelletier E."/>
            <person name="Niang G."/>
            <person name="Scheremetjew M."/>
            <person name="Finn R."/>
            <person name="Kale V."/>
            <person name="Holt S."/>
            <person name="Cochrane G."/>
            <person name="Meng A."/>
            <person name="Brown T."/>
            <person name="Cohen L."/>
        </authorList>
    </citation>
    <scope>NUCLEOTIDE SEQUENCE</scope>
    <source>
        <strain evidence="10">308</strain>
    </source>
</reference>
<dbReference type="GO" id="GO:0035242">
    <property type="term" value="F:protein-arginine omega-N asymmetric methyltransferase activity"/>
    <property type="evidence" value="ECO:0007669"/>
    <property type="project" value="UniProtKB-EC"/>
</dbReference>
<dbReference type="GO" id="GO:0042054">
    <property type="term" value="F:histone methyltransferase activity"/>
    <property type="evidence" value="ECO:0007669"/>
    <property type="project" value="TreeGrafter"/>
</dbReference>
<dbReference type="GO" id="GO:0005634">
    <property type="term" value="C:nucleus"/>
    <property type="evidence" value="ECO:0007669"/>
    <property type="project" value="TreeGrafter"/>
</dbReference>
<comment type="catalytic activity">
    <reaction evidence="5">
        <text>L-arginyl-[protein] + S-adenosyl-L-methionine = N(omega)-methyl-L-arginyl-[protein] + S-adenosyl-L-homocysteine + H(+)</text>
        <dbReference type="Rhea" id="RHEA:48100"/>
        <dbReference type="Rhea" id="RHEA-COMP:10532"/>
        <dbReference type="Rhea" id="RHEA-COMP:11990"/>
        <dbReference type="ChEBI" id="CHEBI:15378"/>
        <dbReference type="ChEBI" id="CHEBI:29965"/>
        <dbReference type="ChEBI" id="CHEBI:57856"/>
        <dbReference type="ChEBI" id="CHEBI:59789"/>
        <dbReference type="ChEBI" id="CHEBI:65280"/>
    </reaction>
    <physiologicalReaction direction="left-to-right" evidence="5">
        <dbReference type="Rhea" id="RHEA:48101"/>
    </physiologicalReaction>
</comment>
<evidence type="ECO:0000256" key="3">
    <source>
        <dbReference type="ARBA" id="ARBA00022679"/>
    </source>
</evidence>
<dbReference type="EC" id="2.1.1.319" evidence="1"/>
<dbReference type="SUPFAM" id="SSF53335">
    <property type="entry name" value="S-adenosyl-L-methionine-dependent methyltransferases"/>
    <property type="match status" value="1"/>
</dbReference>